<organism evidence="3 4">
    <name type="scientific">Acrocarpospora phusangensis</name>
    <dbReference type="NCBI Taxonomy" id="1070424"/>
    <lineage>
        <taxon>Bacteria</taxon>
        <taxon>Bacillati</taxon>
        <taxon>Actinomycetota</taxon>
        <taxon>Actinomycetes</taxon>
        <taxon>Streptosporangiales</taxon>
        <taxon>Streptosporangiaceae</taxon>
        <taxon>Acrocarpospora</taxon>
    </lineage>
</organism>
<protein>
    <submittedName>
        <fullName evidence="3">Uncharacterized protein</fullName>
    </submittedName>
</protein>
<evidence type="ECO:0000256" key="1">
    <source>
        <dbReference type="SAM" id="MobiDB-lite"/>
    </source>
</evidence>
<dbReference type="EMBL" id="BOOA01000001">
    <property type="protein sequence ID" value="GIH21820.1"/>
    <property type="molecule type" value="Genomic_DNA"/>
</dbReference>
<sequence>MNQELEADIRRALDHASARAPHAPTGLADRIVARSRRRRTRAQALVAALTVAAVAAGVGVAVRGGDTLDQTAVTPTPSPTATAPPPAPEPVEKVWPEAVWKIPAKLPDGPALRPRVFIYGRTLLLETWASFEKANALYTYDLATQEIRKIADIRTKKGVYASGYAAGAGLVVWQTIEKVEGRMSSRFWSVPISGGEPAEIRTDSVPGRADTLAVAGDRLAFSVMEGGVFTVPLGGGTVTPVPGADRYHILRWPFVGSVGRYTPNGETAFQELLNVDTGATSRAVVRPGEKNVVCGVWMCSGGRPDGTPFYRPRDGSQERDLPSWSLFGLAADRFMTLYRGDLGIDVLHDLRTGKSGDYGYRDDDSGKSIGVEPALGDGRLLTYPLGDHNVVIDLSRID</sequence>
<accession>A0A919Q7U2</accession>
<dbReference type="RefSeq" id="WP_204038695.1">
    <property type="nucleotide sequence ID" value="NZ_BOOA01000001.1"/>
</dbReference>
<dbReference type="SUPFAM" id="SSF82171">
    <property type="entry name" value="DPP6 N-terminal domain-like"/>
    <property type="match status" value="1"/>
</dbReference>
<evidence type="ECO:0000256" key="2">
    <source>
        <dbReference type="SAM" id="Phobius"/>
    </source>
</evidence>
<dbReference type="AlphaFoldDB" id="A0A919Q7U2"/>
<evidence type="ECO:0000313" key="4">
    <source>
        <dbReference type="Proteomes" id="UP000640052"/>
    </source>
</evidence>
<feature type="compositionally biased region" description="Pro residues" evidence="1">
    <location>
        <begin position="76"/>
        <end position="89"/>
    </location>
</feature>
<comment type="caution">
    <text evidence="3">The sequence shown here is derived from an EMBL/GenBank/DDBJ whole genome shotgun (WGS) entry which is preliminary data.</text>
</comment>
<name>A0A919Q7U2_9ACTN</name>
<keyword evidence="4" id="KW-1185">Reference proteome</keyword>
<keyword evidence="2" id="KW-0472">Membrane</keyword>
<gene>
    <name evidence="3" type="ORF">Aph01nite_01300</name>
</gene>
<keyword evidence="2" id="KW-1133">Transmembrane helix</keyword>
<keyword evidence="2" id="KW-0812">Transmembrane</keyword>
<feature type="region of interest" description="Disordered" evidence="1">
    <location>
        <begin position="68"/>
        <end position="90"/>
    </location>
</feature>
<evidence type="ECO:0000313" key="3">
    <source>
        <dbReference type="EMBL" id="GIH21820.1"/>
    </source>
</evidence>
<dbReference type="Proteomes" id="UP000640052">
    <property type="component" value="Unassembled WGS sequence"/>
</dbReference>
<proteinExistence type="predicted"/>
<reference evidence="3" key="1">
    <citation type="submission" date="2021-01" db="EMBL/GenBank/DDBJ databases">
        <title>Whole genome shotgun sequence of Acrocarpospora phusangensis NBRC 108782.</title>
        <authorList>
            <person name="Komaki H."/>
            <person name="Tamura T."/>
        </authorList>
    </citation>
    <scope>NUCLEOTIDE SEQUENCE</scope>
    <source>
        <strain evidence="3">NBRC 108782</strain>
    </source>
</reference>
<feature type="transmembrane region" description="Helical" evidence="2">
    <location>
        <begin position="44"/>
        <end position="62"/>
    </location>
</feature>